<comment type="catalytic activity">
    <reaction evidence="13">
        <text>L-proline + NAD(+) = 1-pyrroline-2-carboxylate + NADH + H(+)</text>
        <dbReference type="Rhea" id="RHEA:20321"/>
        <dbReference type="ChEBI" id="CHEBI:15378"/>
        <dbReference type="ChEBI" id="CHEBI:39785"/>
        <dbReference type="ChEBI" id="CHEBI:57540"/>
        <dbReference type="ChEBI" id="CHEBI:57945"/>
        <dbReference type="ChEBI" id="CHEBI:60039"/>
        <dbReference type="EC" id="1.5.1.1"/>
    </reaction>
    <physiologicalReaction direction="right-to-left" evidence="13">
        <dbReference type="Rhea" id="RHEA:20323"/>
    </physiologicalReaction>
</comment>
<dbReference type="InterPro" id="IPR003462">
    <property type="entry name" value="ODC_Mu_crystall"/>
</dbReference>
<evidence type="ECO:0000256" key="7">
    <source>
        <dbReference type="ARBA" id="ARBA00093203"/>
    </source>
</evidence>
<evidence type="ECO:0000256" key="4">
    <source>
        <dbReference type="ARBA" id="ARBA00033420"/>
    </source>
</evidence>
<dbReference type="GeneID" id="100376681"/>
<evidence type="ECO:0000256" key="12">
    <source>
        <dbReference type="ARBA" id="ARBA00093263"/>
    </source>
</evidence>
<dbReference type="PIRSF" id="PIRSF001439">
    <property type="entry name" value="CryM"/>
    <property type="match status" value="1"/>
</dbReference>
<comment type="catalytic activity">
    <reaction evidence="10">
        <text>(R)-lanthionine ketimine + NADPH + 2 H(+) = (3R,5R)-1,4-thiomorpholine-3,5-dicarboxylate + NADP(+)</text>
        <dbReference type="Rhea" id="RHEA:68040"/>
        <dbReference type="ChEBI" id="CHEBI:15378"/>
        <dbReference type="ChEBI" id="CHEBI:57783"/>
        <dbReference type="ChEBI" id="CHEBI:58349"/>
        <dbReference type="ChEBI" id="CHEBI:176891"/>
        <dbReference type="ChEBI" id="CHEBI:176892"/>
    </reaction>
    <physiologicalReaction direction="left-to-right" evidence="10">
        <dbReference type="Rhea" id="RHEA:68041"/>
    </physiologicalReaction>
</comment>
<evidence type="ECO:0000256" key="10">
    <source>
        <dbReference type="ARBA" id="ARBA00093248"/>
    </source>
</evidence>
<reference evidence="19" key="1">
    <citation type="submission" date="2025-08" db="UniProtKB">
        <authorList>
            <consortium name="RefSeq"/>
        </authorList>
    </citation>
    <scope>IDENTIFICATION</scope>
    <source>
        <tissue evidence="19">Testes</tissue>
    </source>
</reference>
<sequence>MSRLPKYIEADDVKRILKMTDLIPIIEKAMGDFSKGEDGGVVQPVRSIIPVEKHGGFFGAMPAYSENDAALATKLVTFYPKNAGTGLPTHMAAIILFEPSTGELKSILDGEVITSMRTAAASAVATKYLASENSKILCILGSGEQARSHYKSLHHICNFEEVRVWSPTLKNAQAFSSQLKSKVCETAEEAVRGADVIVTATFAKQPIVEWEWVKPGAHINAVGAVNIKWQELSSELMQKSVVHVDSREAAMKESGDVIISKAEIFAEIGDLVNGTKEAQREKTTVFKSLGIAIEDAVSAKLVYDKHMENQ</sequence>
<organism evidence="18 19">
    <name type="scientific">Saccoglossus kowalevskii</name>
    <name type="common">Acorn worm</name>
    <dbReference type="NCBI Taxonomy" id="10224"/>
    <lineage>
        <taxon>Eukaryota</taxon>
        <taxon>Metazoa</taxon>
        <taxon>Hemichordata</taxon>
        <taxon>Enteropneusta</taxon>
        <taxon>Harrimaniidae</taxon>
        <taxon>Saccoglossus</taxon>
    </lineage>
</organism>
<name>A0ABM0GUV4_SACKO</name>
<evidence type="ECO:0000256" key="15">
    <source>
        <dbReference type="ARBA" id="ARBA00093567"/>
    </source>
</evidence>
<evidence type="ECO:0000256" key="9">
    <source>
        <dbReference type="ARBA" id="ARBA00093227"/>
    </source>
</evidence>
<evidence type="ECO:0000256" key="8">
    <source>
        <dbReference type="ARBA" id="ARBA00093226"/>
    </source>
</evidence>
<evidence type="ECO:0000256" key="2">
    <source>
        <dbReference type="ARBA" id="ARBA00012883"/>
    </source>
</evidence>
<dbReference type="EC" id="1.5.1.1" evidence="16"/>
<evidence type="ECO:0000256" key="3">
    <source>
        <dbReference type="ARBA" id="ARBA00015173"/>
    </source>
</evidence>
<evidence type="ECO:0000256" key="16">
    <source>
        <dbReference type="ARBA" id="ARBA00093598"/>
    </source>
</evidence>
<comment type="subunit">
    <text evidence="15">Homodimer. Binds the thyroid hormone triiodothyronine (T3); T3 binding inhibits enzymatic activity.</text>
</comment>
<evidence type="ECO:0000313" key="18">
    <source>
        <dbReference type="Proteomes" id="UP000694865"/>
    </source>
</evidence>
<dbReference type="Gene3D" id="3.30.1780.10">
    <property type="entry name" value="ornithine cyclodeaminase, domain 1"/>
    <property type="match status" value="1"/>
</dbReference>
<dbReference type="EC" id="1.5.1.25" evidence="2"/>
<dbReference type="InterPro" id="IPR023401">
    <property type="entry name" value="ODC_N"/>
</dbReference>
<dbReference type="PANTHER" id="PTHR13812">
    <property type="entry name" value="KETIMINE REDUCTASE MU-CRYSTALLIN"/>
    <property type="match status" value="1"/>
</dbReference>
<comment type="catalytic activity">
    <reaction evidence="5">
        <text>L-pipecolate + NAD(+) = Delta(1)-piperideine-2-carboxylate + NADH + H(+)</text>
        <dbReference type="Rhea" id="RHEA:30807"/>
        <dbReference type="ChEBI" id="CHEBI:15378"/>
        <dbReference type="ChEBI" id="CHEBI:57540"/>
        <dbReference type="ChEBI" id="CHEBI:57945"/>
        <dbReference type="ChEBI" id="CHEBI:61185"/>
        <dbReference type="ChEBI" id="CHEBI:77631"/>
        <dbReference type="EC" id="1.5.1.1"/>
    </reaction>
    <physiologicalReaction direction="right-to-left" evidence="5">
        <dbReference type="Rhea" id="RHEA:30809"/>
    </physiologicalReaction>
</comment>
<dbReference type="InterPro" id="IPR036291">
    <property type="entry name" value="NAD(P)-bd_dom_sf"/>
</dbReference>
<comment type="catalytic activity">
    <reaction evidence="9">
        <text>(S)-cystathionine ketimine + NADPH + 2 H(+) = (3R,5S)-2,3,5,6,7-pentahydro-1,4-thiazepine-3,5-dicarboxylate + NADP(+)</text>
        <dbReference type="Rhea" id="RHEA:68036"/>
        <dbReference type="ChEBI" id="CHEBI:15378"/>
        <dbReference type="ChEBI" id="CHEBI:57783"/>
        <dbReference type="ChEBI" id="CHEBI:58349"/>
        <dbReference type="ChEBI" id="CHEBI:176808"/>
        <dbReference type="ChEBI" id="CHEBI:176810"/>
    </reaction>
    <physiologicalReaction direction="left-to-right" evidence="9">
        <dbReference type="Rhea" id="RHEA:68037"/>
    </physiologicalReaction>
</comment>
<evidence type="ECO:0000313" key="19">
    <source>
        <dbReference type="RefSeq" id="XP_002737854.1"/>
    </source>
</evidence>
<comment type="catalytic activity">
    <reaction evidence="8">
        <text>(3R)-1,4-thiomorpholine-3-carboxylate + NAD(+) = 3,4-dehydrothiomorpholine-3-carboxylate + NADH + 2 H(+)</text>
        <dbReference type="Rhea" id="RHEA:12504"/>
        <dbReference type="ChEBI" id="CHEBI:15378"/>
        <dbReference type="ChEBI" id="CHEBI:57540"/>
        <dbReference type="ChEBI" id="CHEBI:57945"/>
        <dbReference type="ChEBI" id="CHEBI:58517"/>
        <dbReference type="ChEBI" id="CHEBI:176873"/>
        <dbReference type="EC" id="1.5.1.25"/>
    </reaction>
    <physiologicalReaction direction="right-to-left" evidence="8">
        <dbReference type="Rhea" id="RHEA:12506"/>
    </physiologicalReaction>
</comment>
<comment type="catalytic activity">
    <reaction evidence="7">
        <text>L-proline + NADP(+) = 1-pyrroline-2-carboxylate + NADPH + H(+)</text>
        <dbReference type="Rhea" id="RHEA:20317"/>
        <dbReference type="ChEBI" id="CHEBI:15378"/>
        <dbReference type="ChEBI" id="CHEBI:39785"/>
        <dbReference type="ChEBI" id="CHEBI:57783"/>
        <dbReference type="ChEBI" id="CHEBI:58349"/>
        <dbReference type="ChEBI" id="CHEBI:60039"/>
        <dbReference type="EC" id="1.5.1.1"/>
    </reaction>
    <physiologicalReaction direction="right-to-left" evidence="7">
        <dbReference type="Rhea" id="RHEA:20319"/>
    </physiologicalReaction>
</comment>
<proteinExistence type="inferred from homology"/>
<comment type="catalytic activity">
    <reaction evidence="14">
        <text>L-pipecolate + NADP(+) = Delta(1)-piperideine-2-carboxylate + NADPH + H(+)</text>
        <dbReference type="Rhea" id="RHEA:12524"/>
        <dbReference type="ChEBI" id="CHEBI:15378"/>
        <dbReference type="ChEBI" id="CHEBI:57783"/>
        <dbReference type="ChEBI" id="CHEBI:58349"/>
        <dbReference type="ChEBI" id="CHEBI:61185"/>
        <dbReference type="ChEBI" id="CHEBI:77631"/>
        <dbReference type="EC" id="1.5.1.1"/>
    </reaction>
    <physiologicalReaction direction="right-to-left" evidence="14">
        <dbReference type="Rhea" id="RHEA:12526"/>
    </physiologicalReaction>
</comment>
<evidence type="ECO:0000256" key="6">
    <source>
        <dbReference type="ARBA" id="ARBA00093197"/>
    </source>
</evidence>
<dbReference type="Pfam" id="PF02423">
    <property type="entry name" value="OCD_Mu_crystall"/>
    <property type="match status" value="1"/>
</dbReference>
<protein>
    <recommendedName>
        <fullName evidence="3">Ketimine reductase mu-crystallin</fullName>
        <ecNumber evidence="16">1.5.1.1</ecNumber>
        <ecNumber evidence="2">1.5.1.25</ecNumber>
    </recommendedName>
    <alternativeName>
        <fullName evidence="17">1-piperideine-2-carboxylate/1-pyrroline-2-carboxylate reductase</fullName>
    </alternativeName>
    <alternativeName>
        <fullName evidence="4">NADP-regulated thyroid-hormone-binding protein</fullName>
    </alternativeName>
</protein>
<evidence type="ECO:0000256" key="1">
    <source>
        <dbReference type="ARBA" id="ARBA00008903"/>
    </source>
</evidence>
<dbReference type="Proteomes" id="UP000694865">
    <property type="component" value="Unplaced"/>
</dbReference>
<keyword evidence="18" id="KW-1185">Reference proteome</keyword>
<evidence type="ECO:0000256" key="11">
    <source>
        <dbReference type="ARBA" id="ARBA00093250"/>
    </source>
</evidence>
<dbReference type="RefSeq" id="XP_002737854.1">
    <property type="nucleotide sequence ID" value="XM_002737808.2"/>
</dbReference>
<evidence type="ECO:0000256" key="14">
    <source>
        <dbReference type="ARBA" id="ARBA00093273"/>
    </source>
</evidence>
<dbReference type="Gene3D" id="3.40.50.720">
    <property type="entry name" value="NAD(P)-binding Rossmann-like Domain"/>
    <property type="match status" value="1"/>
</dbReference>
<gene>
    <name evidence="19" type="primary">LOC100376681</name>
</gene>
<comment type="catalytic activity">
    <reaction evidence="6">
        <text>Delta(2)-thiazoline-2-carboxylate + NADPH + 2 H(+) = L-thiazolidine-2-carboxylate + NADP(+)</text>
        <dbReference type="Rhea" id="RHEA:68072"/>
        <dbReference type="ChEBI" id="CHEBI:15378"/>
        <dbReference type="ChEBI" id="CHEBI:57783"/>
        <dbReference type="ChEBI" id="CHEBI:58349"/>
        <dbReference type="ChEBI" id="CHEBI:176895"/>
        <dbReference type="ChEBI" id="CHEBI:176896"/>
    </reaction>
    <physiologicalReaction direction="left-to-right" evidence="6">
        <dbReference type="Rhea" id="RHEA:68073"/>
    </physiologicalReaction>
</comment>
<dbReference type="SUPFAM" id="SSF51735">
    <property type="entry name" value="NAD(P)-binding Rossmann-fold domains"/>
    <property type="match status" value="1"/>
</dbReference>
<accession>A0ABM0GUV4</accession>
<comment type="catalytic activity">
    <reaction evidence="12">
        <text>(3R)-1,4-thiomorpholine-3-carboxylate + NADP(+) = 3,4-dehydrothiomorpholine-3-carboxylate + NADPH + 2 H(+)</text>
        <dbReference type="Rhea" id="RHEA:12500"/>
        <dbReference type="ChEBI" id="CHEBI:15378"/>
        <dbReference type="ChEBI" id="CHEBI:57783"/>
        <dbReference type="ChEBI" id="CHEBI:58349"/>
        <dbReference type="ChEBI" id="CHEBI:58517"/>
        <dbReference type="ChEBI" id="CHEBI:176873"/>
        <dbReference type="EC" id="1.5.1.25"/>
    </reaction>
    <physiologicalReaction direction="right-to-left" evidence="12">
        <dbReference type="Rhea" id="RHEA:12502"/>
    </physiologicalReaction>
</comment>
<evidence type="ECO:0000256" key="17">
    <source>
        <dbReference type="ARBA" id="ARBA00093650"/>
    </source>
</evidence>
<comment type="similarity">
    <text evidence="1">Belongs to the ornithine cyclodeaminase/mu-crystallin family.</text>
</comment>
<evidence type="ECO:0000256" key="13">
    <source>
        <dbReference type="ARBA" id="ARBA00093264"/>
    </source>
</evidence>
<comment type="catalytic activity">
    <reaction evidence="11">
        <text>(S)-cystathionine ketimine + NADH + 2 H(+) = (3R,5S)-2,3,5,6,7-pentahydro-1,4-thiazepine-3,5-dicarboxylate + NAD(+)</text>
        <dbReference type="Rhea" id="RHEA:68032"/>
        <dbReference type="ChEBI" id="CHEBI:15378"/>
        <dbReference type="ChEBI" id="CHEBI:57540"/>
        <dbReference type="ChEBI" id="CHEBI:57945"/>
        <dbReference type="ChEBI" id="CHEBI:176808"/>
        <dbReference type="ChEBI" id="CHEBI:176810"/>
    </reaction>
    <physiologicalReaction direction="left-to-right" evidence="11">
        <dbReference type="Rhea" id="RHEA:68033"/>
    </physiologicalReaction>
</comment>
<evidence type="ECO:0000256" key="5">
    <source>
        <dbReference type="ARBA" id="ARBA00093190"/>
    </source>
</evidence>
<dbReference type="PANTHER" id="PTHR13812:SF19">
    <property type="entry name" value="KETIMINE REDUCTASE MU-CRYSTALLIN"/>
    <property type="match status" value="1"/>
</dbReference>